<proteinExistence type="predicted"/>
<dbReference type="OrthoDB" id="10644728at2759"/>
<dbReference type="EMBL" id="JAAKFY010000004">
    <property type="protein sequence ID" value="KAF3857909.1"/>
    <property type="molecule type" value="Genomic_DNA"/>
</dbReference>
<reference evidence="1 2" key="1">
    <citation type="submission" date="2020-03" db="EMBL/GenBank/DDBJ databases">
        <title>Dissostichus mawsoni Genome sequencing and assembly.</title>
        <authorList>
            <person name="Park H."/>
        </authorList>
    </citation>
    <scope>NUCLEOTIDE SEQUENCE [LARGE SCALE GENOMIC DNA]</scope>
    <source>
        <strain evidence="1">DM0001</strain>
        <tissue evidence="1">Muscle</tissue>
    </source>
</reference>
<evidence type="ECO:0000313" key="2">
    <source>
        <dbReference type="Proteomes" id="UP000518266"/>
    </source>
</evidence>
<accession>A0A7J5ZA39</accession>
<feature type="non-terminal residue" evidence="1">
    <location>
        <position position="1"/>
    </location>
</feature>
<gene>
    <name evidence="1" type="ORF">F7725_011110</name>
</gene>
<dbReference type="AlphaFoldDB" id="A0A7J5ZA39"/>
<organism evidence="1 2">
    <name type="scientific">Dissostichus mawsoni</name>
    <name type="common">Antarctic cod</name>
    <dbReference type="NCBI Taxonomy" id="36200"/>
    <lineage>
        <taxon>Eukaryota</taxon>
        <taxon>Metazoa</taxon>
        <taxon>Chordata</taxon>
        <taxon>Craniata</taxon>
        <taxon>Vertebrata</taxon>
        <taxon>Euteleostomi</taxon>
        <taxon>Actinopterygii</taxon>
        <taxon>Neopterygii</taxon>
        <taxon>Teleostei</taxon>
        <taxon>Neoteleostei</taxon>
        <taxon>Acanthomorphata</taxon>
        <taxon>Eupercaria</taxon>
        <taxon>Perciformes</taxon>
        <taxon>Notothenioidei</taxon>
        <taxon>Nototheniidae</taxon>
        <taxon>Dissostichus</taxon>
    </lineage>
</organism>
<sequence length="307" mass="34299">MHNNDADEEGGVAGELNDLPLLIAVLHIIYFAVVPSDADTHQRIWKEAVLSQNHKVGEKTSKSLDHPWKAKLSEISFISFLLRACHSDSGLRAVVQGAYEPQTYLSVRHADEAFIDQLVRLGVPRLAFHDVTLSLSPPLTMSVPRSMQRMVTVPRGRGTLRQMKRRKGEISGMLLVVKDETTYSDEKDMKENDHVSRLLGHIRACDSHGNADVGFFRAGESLTPSPVTATIAPCTHKDPRTKREVRANTISVWFLNKSSRYSGLISFSDVLDRLIALGDDAHTFGDGLGRDWVVPSHHDHLMEHRRS</sequence>
<keyword evidence="2" id="KW-1185">Reference proteome</keyword>
<comment type="caution">
    <text evidence="1">The sequence shown here is derived from an EMBL/GenBank/DDBJ whole genome shotgun (WGS) entry which is preliminary data.</text>
</comment>
<dbReference type="Proteomes" id="UP000518266">
    <property type="component" value="Unassembled WGS sequence"/>
</dbReference>
<protein>
    <submittedName>
        <fullName evidence="1">Uncharacterized protein</fullName>
    </submittedName>
</protein>
<name>A0A7J5ZA39_DISMA</name>
<evidence type="ECO:0000313" key="1">
    <source>
        <dbReference type="EMBL" id="KAF3857909.1"/>
    </source>
</evidence>